<evidence type="ECO:0008006" key="10">
    <source>
        <dbReference type="Google" id="ProtNLM"/>
    </source>
</evidence>
<keyword evidence="9" id="KW-1185">Reference proteome</keyword>
<accession>A0A8J2L089</accession>
<feature type="domain" description="Protein kinase" evidence="6">
    <location>
        <begin position="1"/>
        <end position="84"/>
    </location>
</feature>
<evidence type="ECO:0000256" key="1">
    <source>
        <dbReference type="ARBA" id="ARBA00022527"/>
    </source>
</evidence>
<dbReference type="GO" id="GO:0004690">
    <property type="term" value="F:cyclic nucleotide-dependent protein kinase activity"/>
    <property type="evidence" value="ECO:0007669"/>
    <property type="project" value="UniProtKB-ARBA"/>
</dbReference>
<dbReference type="InterPro" id="IPR000961">
    <property type="entry name" value="AGC-kinase_C"/>
</dbReference>
<keyword evidence="5" id="KW-0067">ATP-binding</keyword>
<feature type="non-terminal residue" evidence="8">
    <location>
        <position position="1"/>
    </location>
</feature>
<evidence type="ECO:0000256" key="4">
    <source>
        <dbReference type="ARBA" id="ARBA00022777"/>
    </source>
</evidence>
<gene>
    <name evidence="8" type="ORF">AFUS01_LOCUS33290</name>
</gene>
<dbReference type="GO" id="GO:0005524">
    <property type="term" value="F:ATP binding"/>
    <property type="evidence" value="ECO:0007669"/>
    <property type="project" value="UniProtKB-KW"/>
</dbReference>
<dbReference type="PANTHER" id="PTHR24353:SF147">
    <property type="entry name" value="CGMP-DEPENDENT SERINE_THREONIN PROTEIN KINASE-RELATED"/>
    <property type="match status" value="1"/>
</dbReference>
<reference evidence="8" key="1">
    <citation type="submission" date="2021-06" db="EMBL/GenBank/DDBJ databases">
        <authorList>
            <person name="Hodson N. C."/>
            <person name="Mongue J. A."/>
            <person name="Jaron S. K."/>
        </authorList>
    </citation>
    <scope>NUCLEOTIDE SEQUENCE</scope>
</reference>
<evidence type="ECO:0000256" key="3">
    <source>
        <dbReference type="ARBA" id="ARBA00022741"/>
    </source>
</evidence>
<dbReference type="OrthoDB" id="63267at2759"/>
<proteinExistence type="predicted"/>
<evidence type="ECO:0000259" key="7">
    <source>
        <dbReference type="PROSITE" id="PS51285"/>
    </source>
</evidence>
<organism evidence="8 9">
    <name type="scientific">Allacma fusca</name>
    <dbReference type="NCBI Taxonomy" id="39272"/>
    <lineage>
        <taxon>Eukaryota</taxon>
        <taxon>Metazoa</taxon>
        <taxon>Ecdysozoa</taxon>
        <taxon>Arthropoda</taxon>
        <taxon>Hexapoda</taxon>
        <taxon>Collembola</taxon>
        <taxon>Symphypleona</taxon>
        <taxon>Sminthuridae</taxon>
        <taxon>Allacma</taxon>
    </lineage>
</organism>
<dbReference type="SMART" id="SM00133">
    <property type="entry name" value="S_TK_X"/>
    <property type="match status" value="1"/>
</dbReference>
<evidence type="ECO:0000256" key="5">
    <source>
        <dbReference type="ARBA" id="ARBA00022840"/>
    </source>
</evidence>
<keyword evidence="2" id="KW-0808">Transferase</keyword>
<dbReference type="EMBL" id="CAJVCH010528228">
    <property type="protein sequence ID" value="CAG7823053.1"/>
    <property type="molecule type" value="Genomic_DNA"/>
</dbReference>
<evidence type="ECO:0000259" key="6">
    <source>
        <dbReference type="PROSITE" id="PS50011"/>
    </source>
</evidence>
<evidence type="ECO:0000256" key="2">
    <source>
        <dbReference type="ARBA" id="ARBA00022679"/>
    </source>
</evidence>
<dbReference type="PANTHER" id="PTHR24353">
    <property type="entry name" value="CYCLIC NUCLEOTIDE-DEPENDENT PROTEIN KINASE"/>
    <property type="match status" value="1"/>
</dbReference>
<keyword evidence="3" id="KW-0547">Nucleotide-binding</keyword>
<evidence type="ECO:0000313" key="8">
    <source>
        <dbReference type="EMBL" id="CAG7823053.1"/>
    </source>
</evidence>
<dbReference type="PROSITE" id="PS51285">
    <property type="entry name" value="AGC_KINASE_CTER"/>
    <property type="match status" value="1"/>
</dbReference>
<feature type="domain" description="AGC-kinase C-terminal" evidence="7">
    <location>
        <begin position="85"/>
        <end position="135"/>
    </location>
</feature>
<keyword evidence="4" id="KW-0418">Kinase</keyword>
<name>A0A8J2L089_9HEXA</name>
<sequence>GVLLFELLSGLPPWGPMSADSTSNDISDPLMTYNQILKGIDTVNFPKNIGRAATSLIRRLCRQAPGERLGAQRGVRDIMEHRWFQGFDWEGIRSHKMKPPMKPRLRGPRDISNFDKFDLDIEDTPDDLSGWDTEF</sequence>
<keyword evidence="1" id="KW-0723">Serine/threonine-protein kinase</keyword>
<protein>
    <recommendedName>
        <fullName evidence="10">cGMP-dependent protein kinase</fullName>
    </recommendedName>
</protein>
<dbReference type="PROSITE" id="PS50011">
    <property type="entry name" value="PROTEIN_KINASE_DOM"/>
    <property type="match status" value="1"/>
</dbReference>
<dbReference type="InterPro" id="IPR000719">
    <property type="entry name" value="Prot_kinase_dom"/>
</dbReference>
<evidence type="ECO:0000313" key="9">
    <source>
        <dbReference type="Proteomes" id="UP000708208"/>
    </source>
</evidence>
<dbReference type="Proteomes" id="UP000708208">
    <property type="component" value="Unassembled WGS sequence"/>
</dbReference>
<comment type="caution">
    <text evidence="8">The sequence shown here is derived from an EMBL/GenBank/DDBJ whole genome shotgun (WGS) entry which is preliminary data.</text>
</comment>
<dbReference type="AlphaFoldDB" id="A0A8J2L089"/>